<dbReference type="EMBL" id="BSUZ01000001">
    <property type="protein sequence ID" value="GMA85851.1"/>
    <property type="molecule type" value="Genomic_DNA"/>
</dbReference>
<reference evidence="4" key="1">
    <citation type="journal article" date="2019" name="Int. J. Syst. Evol. Microbiol.">
        <title>The Global Catalogue of Microorganisms (GCM) 10K type strain sequencing project: providing services to taxonomists for standard genome sequencing and annotation.</title>
        <authorList>
            <consortium name="The Broad Institute Genomics Platform"/>
            <consortium name="The Broad Institute Genome Sequencing Center for Infectious Disease"/>
            <person name="Wu L."/>
            <person name="Ma J."/>
        </authorList>
    </citation>
    <scope>NUCLEOTIDE SEQUENCE [LARGE SCALE GENOMIC DNA]</scope>
    <source>
        <strain evidence="4">NBRC 108730</strain>
    </source>
</reference>
<dbReference type="Pfam" id="PF09423">
    <property type="entry name" value="PhoD"/>
    <property type="match status" value="1"/>
</dbReference>
<sequence>MPFRLPEQHTVPHQGTRFFKRFRYGALADLSVLETRQHRSKQVDVAPFTTTGGGFIPTGVPAVDAQARRPRPAPARARAGSTG</sequence>
<feature type="compositionally biased region" description="Low complexity" evidence="1">
    <location>
        <begin position="74"/>
        <end position="83"/>
    </location>
</feature>
<evidence type="ECO:0000313" key="3">
    <source>
        <dbReference type="EMBL" id="GMA85851.1"/>
    </source>
</evidence>
<feature type="domain" description="PhoD-like phosphatase metallophosphatase" evidence="2">
    <location>
        <begin position="2"/>
        <end position="51"/>
    </location>
</feature>
<evidence type="ECO:0000256" key="1">
    <source>
        <dbReference type="SAM" id="MobiDB-lite"/>
    </source>
</evidence>
<dbReference type="InterPro" id="IPR018946">
    <property type="entry name" value="PhoD-like_MPP"/>
</dbReference>
<evidence type="ECO:0000259" key="2">
    <source>
        <dbReference type="Pfam" id="PF09423"/>
    </source>
</evidence>
<gene>
    <name evidence="3" type="ORF">GCM10025868_11010</name>
</gene>
<dbReference type="Proteomes" id="UP001157017">
    <property type="component" value="Unassembled WGS sequence"/>
</dbReference>
<comment type="caution">
    <text evidence="3">The sequence shown here is derived from an EMBL/GenBank/DDBJ whole genome shotgun (WGS) entry which is preliminary data.</text>
</comment>
<keyword evidence="4" id="KW-1185">Reference proteome</keyword>
<protein>
    <recommendedName>
        <fullName evidence="2">PhoD-like phosphatase metallophosphatase domain-containing protein</fullName>
    </recommendedName>
</protein>
<organism evidence="3 4">
    <name type="scientific">Angustibacter aerolatus</name>
    <dbReference type="NCBI Taxonomy" id="1162965"/>
    <lineage>
        <taxon>Bacteria</taxon>
        <taxon>Bacillati</taxon>
        <taxon>Actinomycetota</taxon>
        <taxon>Actinomycetes</taxon>
        <taxon>Kineosporiales</taxon>
        <taxon>Kineosporiaceae</taxon>
    </lineage>
</organism>
<proteinExistence type="predicted"/>
<feature type="region of interest" description="Disordered" evidence="1">
    <location>
        <begin position="63"/>
        <end position="83"/>
    </location>
</feature>
<evidence type="ECO:0000313" key="4">
    <source>
        <dbReference type="Proteomes" id="UP001157017"/>
    </source>
</evidence>
<name>A0ABQ6JGE4_9ACTN</name>
<accession>A0ABQ6JGE4</accession>